<evidence type="ECO:0000313" key="3">
    <source>
        <dbReference type="Proteomes" id="UP000601055"/>
    </source>
</evidence>
<evidence type="ECO:0000256" key="1">
    <source>
        <dbReference type="SAM" id="SignalP"/>
    </source>
</evidence>
<reference evidence="2" key="1">
    <citation type="submission" date="2019-11" db="EMBL/GenBank/DDBJ databases">
        <title>Description of Pedobacter sp. LMG 31464T.</title>
        <authorList>
            <person name="Carlier A."/>
            <person name="Qi S."/>
            <person name="Vandamme P."/>
        </authorList>
    </citation>
    <scope>NUCLEOTIDE SEQUENCE</scope>
    <source>
        <strain evidence="2">LMG 31464</strain>
    </source>
</reference>
<sequence length="189" mass="21683">MMKKCWIYLVAIAVLAACKGNVKTEEKSEKQLDSAKAKMIVDTTKQVVDTILLSKTDTAFVVKNKLIKDDIGDKQKQYIIQIFFTNEHWPILIYKNAIGADLALTGDLNGDNQPELLLRQKWFSNCWASINLFSLKNNEWKLVKKGSMYFCSDKYPLTKRIVKTDKGYGLLTDSLTDDKFITLKKEIKF</sequence>
<feature type="signal peptide" evidence="1">
    <location>
        <begin position="1"/>
        <end position="16"/>
    </location>
</feature>
<protein>
    <recommendedName>
        <fullName evidence="4">VCBS repeat-containing protein</fullName>
    </recommendedName>
</protein>
<gene>
    <name evidence="2" type="ORF">GM921_08805</name>
</gene>
<keyword evidence="3" id="KW-1185">Reference proteome</keyword>
<proteinExistence type="predicted"/>
<evidence type="ECO:0008006" key="4">
    <source>
        <dbReference type="Google" id="ProtNLM"/>
    </source>
</evidence>
<dbReference type="RefSeq" id="WP_182922282.1">
    <property type="nucleotide sequence ID" value="NZ_WNXD01000002.1"/>
</dbReference>
<evidence type="ECO:0000313" key="2">
    <source>
        <dbReference type="EMBL" id="MBB2145581.1"/>
    </source>
</evidence>
<keyword evidence="1" id="KW-0732">Signal</keyword>
<accession>A0A923DX14</accession>
<comment type="caution">
    <text evidence="2">The sequence shown here is derived from an EMBL/GenBank/DDBJ whole genome shotgun (WGS) entry which is preliminary data.</text>
</comment>
<name>A0A923DX14_9SPHI</name>
<dbReference type="Proteomes" id="UP000601055">
    <property type="component" value="Unassembled WGS sequence"/>
</dbReference>
<dbReference type="AlphaFoldDB" id="A0A923DX14"/>
<dbReference type="PROSITE" id="PS51257">
    <property type="entry name" value="PROKAR_LIPOPROTEIN"/>
    <property type="match status" value="1"/>
</dbReference>
<feature type="chain" id="PRO_5037755755" description="VCBS repeat-containing protein" evidence="1">
    <location>
        <begin position="17"/>
        <end position="189"/>
    </location>
</feature>
<organism evidence="2 3">
    <name type="scientific">Pedobacter planticolens</name>
    <dbReference type="NCBI Taxonomy" id="2679964"/>
    <lineage>
        <taxon>Bacteria</taxon>
        <taxon>Pseudomonadati</taxon>
        <taxon>Bacteroidota</taxon>
        <taxon>Sphingobacteriia</taxon>
        <taxon>Sphingobacteriales</taxon>
        <taxon>Sphingobacteriaceae</taxon>
        <taxon>Pedobacter</taxon>
    </lineage>
</organism>
<dbReference type="EMBL" id="WNXD01000002">
    <property type="protein sequence ID" value="MBB2145581.1"/>
    <property type="molecule type" value="Genomic_DNA"/>
</dbReference>